<dbReference type="RefSeq" id="WP_179714771.1">
    <property type="nucleotide sequence ID" value="NZ_JACBZT010000001.1"/>
</dbReference>
<dbReference type="Proteomes" id="UP000541969">
    <property type="component" value="Unassembled WGS sequence"/>
</dbReference>
<feature type="domain" description="ABM" evidence="1">
    <location>
        <begin position="5"/>
        <end position="66"/>
    </location>
</feature>
<gene>
    <name evidence="2" type="ORF">GGQ55_000272</name>
</gene>
<dbReference type="GO" id="GO:0004497">
    <property type="term" value="F:monooxygenase activity"/>
    <property type="evidence" value="ECO:0007669"/>
    <property type="project" value="UniProtKB-KW"/>
</dbReference>
<dbReference type="SUPFAM" id="SSF54909">
    <property type="entry name" value="Dimeric alpha+beta barrel"/>
    <property type="match status" value="2"/>
</dbReference>
<dbReference type="InterPro" id="IPR007138">
    <property type="entry name" value="ABM_dom"/>
</dbReference>
<dbReference type="EMBL" id="JACBZT010000001">
    <property type="protein sequence ID" value="NYJ03994.1"/>
    <property type="molecule type" value="Genomic_DNA"/>
</dbReference>
<name>A0A853C8S6_9ACTN</name>
<accession>A0A853C8S6</accession>
<evidence type="ECO:0000313" key="2">
    <source>
        <dbReference type="EMBL" id="NYJ03994.1"/>
    </source>
</evidence>
<reference evidence="2 3" key="1">
    <citation type="submission" date="2020-07" db="EMBL/GenBank/DDBJ databases">
        <title>Sequencing the genomes of 1000 actinobacteria strains.</title>
        <authorList>
            <person name="Klenk H.-P."/>
        </authorList>
    </citation>
    <scope>NUCLEOTIDE SEQUENCE [LARGE SCALE GENOMIC DNA]</scope>
    <source>
        <strain evidence="2 3">DSM 104001</strain>
    </source>
</reference>
<dbReference type="InterPro" id="IPR011008">
    <property type="entry name" value="Dimeric_a/b-barrel"/>
</dbReference>
<proteinExistence type="predicted"/>
<dbReference type="AlphaFoldDB" id="A0A853C8S6"/>
<keyword evidence="2" id="KW-0503">Monooxygenase</keyword>
<evidence type="ECO:0000259" key="1">
    <source>
        <dbReference type="Pfam" id="PF03992"/>
    </source>
</evidence>
<keyword evidence="2" id="KW-0560">Oxidoreductase</keyword>
<organism evidence="2 3">
    <name type="scientific">Petropleomorpha daqingensis</name>
    <dbReference type="NCBI Taxonomy" id="2026353"/>
    <lineage>
        <taxon>Bacteria</taxon>
        <taxon>Bacillati</taxon>
        <taxon>Actinomycetota</taxon>
        <taxon>Actinomycetes</taxon>
        <taxon>Geodermatophilales</taxon>
        <taxon>Geodermatophilaceae</taxon>
        <taxon>Petropleomorpha</taxon>
    </lineage>
</organism>
<protein>
    <submittedName>
        <fullName evidence="2">Heme-degrading monooxygenase HmoA</fullName>
    </submittedName>
</protein>
<evidence type="ECO:0000313" key="3">
    <source>
        <dbReference type="Proteomes" id="UP000541969"/>
    </source>
</evidence>
<dbReference type="Pfam" id="PF03992">
    <property type="entry name" value="ABM"/>
    <property type="match status" value="1"/>
</dbReference>
<comment type="caution">
    <text evidence="2">The sequence shown here is derived from an EMBL/GenBank/DDBJ whole genome shotgun (WGS) entry which is preliminary data.</text>
</comment>
<keyword evidence="3" id="KW-1185">Reference proteome</keyword>
<sequence length="207" mass="22727">MYARSNALMGNPQAMNEAIAYIHDEVMPLVQGMDGCIGLSMLCDRASGRCIVTTAWANEEAMRASEAGVADSRERATHVFGSSTPEVREWEIAVMHRMHESHDGACARVLWGEIDPAKADDTLSTFRMTMMPRMADLPGFCSVSLLVDRATGRSAMTACYDSREDMARAAGIATSMREEFSQAMGITLTDMAEFDVVLHHLRVPETV</sequence>